<accession>A0ABV7EJY1</accession>
<comment type="caution">
    <text evidence="7">The sequence shown here is derived from an EMBL/GenBank/DDBJ whole genome shotgun (WGS) entry which is preliminary data.</text>
</comment>
<dbReference type="Gene3D" id="1.25.40.340">
    <property type="match status" value="1"/>
</dbReference>
<evidence type="ECO:0000259" key="6">
    <source>
        <dbReference type="PROSITE" id="PS51481"/>
    </source>
</evidence>
<dbReference type="GO" id="GO:0047324">
    <property type="term" value="F:phosphoenolpyruvate-glycerone phosphotransferase activity"/>
    <property type="evidence" value="ECO:0007669"/>
    <property type="project" value="UniProtKB-EC"/>
</dbReference>
<dbReference type="EMBL" id="JBHRSS010000003">
    <property type="protein sequence ID" value="MFC3103028.1"/>
    <property type="molecule type" value="Genomic_DNA"/>
</dbReference>
<dbReference type="Pfam" id="PF02733">
    <property type="entry name" value="Dak1"/>
    <property type="match status" value="1"/>
</dbReference>
<dbReference type="Proteomes" id="UP001595462">
    <property type="component" value="Unassembled WGS sequence"/>
</dbReference>
<protein>
    <submittedName>
        <fullName evidence="7">Dihydroxyacetone kinase subunit DhaK</fullName>
        <ecNumber evidence="7">2.7.1.121</ecNumber>
    </submittedName>
</protein>
<keyword evidence="8" id="KW-1185">Reference proteome</keyword>
<dbReference type="InterPro" id="IPR004006">
    <property type="entry name" value="DhaK_dom"/>
</dbReference>
<dbReference type="SUPFAM" id="SSF82549">
    <property type="entry name" value="DAK1/DegV-like"/>
    <property type="match status" value="1"/>
</dbReference>
<feature type="domain" description="DhaK" evidence="6">
    <location>
        <begin position="7"/>
        <end position="322"/>
    </location>
</feature>
<dbReference type="InterPro" id="IPR004007">
    <property type="entry name" value="DhaL_dom"/>
</dbReference>
<evidence type="ECO:0000256" key="4">
    <source>
        <dbReference type="ARBA" id="ARBA00022840"/>
    </source>
</evidence>
<dbReference type="Pfam" id="PF02734">
    <property type="entry name" value="Dak2"/>
    <property type="match status" value="1"/>
</dbReference>
<evidence type="ECO:0000313" key="7">
    <source>
        <dbReference type="EMBL" id="MFC3103028.1"/>
    </source>
</evidence>
<dbReference type="RefSeq" id="WP_380686657.1">
    <property type="nucleotide sequence ID" value="NZ_JBHRSS010000003.1"/>
</dbReference>
<evidence type="ECO:0000313" key="8">
    <source>
        <dbReference type="Proteomes" id="UP001595462"/>
    </source>
</evidence>
<dbReference type="InterPro" id="IPR036117">
    <property type="entry name" value="DhaL_dom_sf"/>
</dbReference>
<dbReference type="SUPFAM" id="SSF101473">
    <property type="entry name" value="DhaL-like"/>
    <property type="match status" value="1"/>
</dbReference>
<dbReference type="Gene3D" id="3.30.1180.20">
    <property type="entry name" value="Dihydroxyacetone kinase, domain 2"/>
    <property type="match status" value="1"/>
</dbReference>
<dbReference type="InterPro" id="IPR050861">
    <property type="entry name" value="Dihydroxyacetone_Kinase"/>
</dbReference>
<dbReference type="EC" id="2.7.1.121" evidence="7"/>
<proteinExistence type="predicted"/>
<organism evidence="7 8">
    <name type="scientific">Salinisphaera aquimarina</name>
    <dbReference type="NCBI Taxonomy" id="2094031"/>
    <lineage>
        <taxon>Bacteria</taxon>
        <taxon>Pseudomonadati</taxon>
        <taxon>Pseudomonadota</taxon>
        <taxon>Gammaproteobacteria</taxon>
        <taxon>Salinisphaerales</taxon>
        <taxon>Salinisphaeraceae</taxon>
        <taxon>Salinisphaera</taxon>
    </lineage>
</organism>
<keyword evidence="2" id="KW-0547">Nucleotide-binding</keyword>
<keyword evidence="1 7" id="KW-0808">Transferase</keyword>
<keyword evidence="3 7" id="KW-0418">Kinase</keyword>
<name>A0ABV7EJY1_9GAMM</name>
<reference evidence="8" key="1">
    <citation type="journal article" date="2019" name="Int. J. Syst. Evol. Microbiol.">
        <title>The Global Catalogue of Microorganisms (GCM) 10K type strain sequencing project: providing services to taxonomists for standard genome sequencing and annotation.</title>
        <authorList>
            <consortium name="The Broad Institute Genomics Platform"/>
            <consortium name="The Broad Institute Genome Sequencing Center for Infectious Disease"/>
            <person name="Wu L."/>
            <person name="Ma J."/>
        </authorList>
    </citation>
    <scope>NUCLEOTIDE SEQUENCE [LARGE SCALE GENOMIC DNA]</scope>
    <source>
        <strain evidence="8">KCTC 52640</strain>
    </source>
</reference>
<evidence type="ECO:0000256" key="1">
    <source>
        <dbReference type="ARBA" id="ARBA00022679"/>
    </source>
</evidence>
<sequence>MDYFYNEPATVVDDVIDGMGRLAPITRSQNTHGVRVVVDRDWKRDRVAVLSGGGAGHEPSHAGFVGRGMLAGAIAGDLFTSPSVEAVLAAIRATCGDAGCLLVIKNYTGDRLNFGLAAERAANEGYTVRCVIVADDIALADAPQPRGLAGTVLVHKIAGHLAAEGADLDTVADAAQRVCDQLCSLGIALSSCTLPGHDIDRRSPELGLGIHNEPGVREVAPVDAADAMRMVLEPLVAAADTRSGADTQWVVMLNNLGGCATQEMGVLFEQMLRQLPAARVARAVVPAPLMTSLDMHGFSVTILPAHDDFVQALEAPVAALSWPGLRTPTAVCTFEPSLSVASTAPRGKRDERCEQRLRAVIDTLCVAREDLDALDAKSGDGDTGTTFAAGARAIGAALDAGELATGDNPRLANEIGDLLARDMGGSSGVLLSIFCTAAGAALNEDADWASALGRGVERMQHYGGAARGDRTLLDALLPAIDALAEGADLTEAARRARAGADATRQMTHANAGRAAYVRESALRDVTDPGAEAVARVWETLAAG</sequence>
<gene>
    <name evidence="7" type="ORF">ACFOSU_03905</name>
</gene>
<dbReference type="PROSITE" id="PS51481">
    <property type="entry name" value="DHAK"/>
    <property type="match status" value="1"/>
</dbReference>
<dbReference type="SMART" id="SM01120">
    <property type="entry name" value="Dak2"/>
    <property type="match status" value="1"/>
</dbReference>
<evidence type="ECO:0000256" key="3">
    <source>
        <dbReference type="ARBA" id="ARBA00022777"/>
    </source>
</evidence>
<keyword evidence="4" id="KW-0067">ATP-binding</keyword>
<dbReference type="PANTHER" id="PTHR28629">
    <property type="entry name" value="TRIOKINASE/FMN CYCLASE"/>
    <property type="match status" value="1"/>
</dbReference>
<dbReference type="PROSITE" id="PS51480">
    <property type="entry name" value="DHAL"/>
    <property type="match status" value="1"/>
</dbReference>
<dbReference type="Gene3D" id="3.40.50.10440">
    <property type="entry name" value="Dihydroxyacetone kinase, domain 1"/>
    <property type="match status" value="1"/>
</dbReference>
<evidence type="ECO:0000259" key="5">
    <source>
        <dbReference type="PROSITE" id="PS51480"/>
    </source>
</evidence>
<feature type="domain" description="DhaL" evidence="5">
    <location>
        <begin position="351"/>
        <end position="542"/>
    </location>
</feature>
<dbReference type="PANTHER" id="PTHR28629:SF4">
    <property type="entry name" value="TRIOKINASE_FMN CYCLASE"/>
    <property type="match status" value="1"/>
</dbReference>
<evidence type="ECO:0000256" key="2">
    <source>
        <dbReference type="ARBA" id="ARBA00022741"/>
    </source>
</evidence>